<feature type="chain" id="PRO_5038332453" evidence="1">
    <location>
        <begin position="23"/>
        <end position="360"/>
    </location>
</feature>
<gene>
    <name evidence="2" type="ORF">C7S10_09405</name>
</gene>
<proteinExistence type="predicted"/>
<dbReference type="PANTHER" id="PTHR47199">
    <property type="entry name" value="PHOTOSYSTEM II STABILITY/ASSEMBLY FACTOR HCF136, CHLOROPLASTIC"/>
    <property type="match status" value="1"/>
</dbReference>
<dbReference type="AlphaFoldDB" id="A0A2R7YXY1"/>
<dbReference type="RefSeq" id="WP_108344181.1">
    <property type="nucleotide sequence ID" value="NZ_PYXZ01000003.1"/>
</dbReference>
<dbReference type="OrthoDB" id="9764804at2"/>
<keyword evidence="1" id="KW-0732">Signal</keyword>
<sequence length="360" mass="37766">MRTPLGLVALTLAASLTGSLVAPSSADTADRAEEAKYRWSTTVVDADQSFRGLDAVDATTAWVSGASLTDGGAAKVFLTTDAGATWQDVSPPDSEGLNFRDVEAEDALTASVLAIGEGEASRIYRTTDGGATWTETFRNTDPKAFFNCMDFSRGGKVGLAVSDPVGGKFQIARTKDRGRSWTVLDDRRMPRSTGEFNFSASGDCLVFAGRNAYFGSGGDVARVYRSTDQGRTWAASETTLPTGEAAGVFALAFRTPRAGVAVGGDFEAPDDGTDATALLRRGNRWTAGGDLRHLGEDASWSRGMLLVVGQGGEDGGSSISRDLGATWTRFSKAGFHTLDCYGADCWAAGGDGRVGTVRIG</sequence>
<organism evidence="2 3">
    <name type="scientific">Nocardioides currus</name>
    <dbReference type="NCBI Taxonomy" id="2133958"/>
    <lineage>
        <taxon>Bacteria</taxon>
        <taxon>Bacillati</taxon>
        <taxon>Actinomycetota</taxon>
        <taxon>Actinomycetes</taxon>
        <taxon>Propionibacteriales</taxon>
        <taxon>Nocardioidaceae</taxon>
        <taxon>Nocardioides</taxon>
    </lineage>
</organism>
<evidence type="ECO:0000256" key="1">
    <source>
        <dbReference type="SAM" id="SignalP"/>
    </source>
</evidence>
<reference evidence="2 3" key="1">
    <citation type="submission" date="2018-03" db="EMBL/GenBank/DDBJ databases">
        <authorList>
            <person name="Keele B.F."/>
        </authorList>
    </citation>
    <scope>NUCLEOTIDE SEQUENCE [LARGE SCALE GENOMIC DNA]</scope>
    <source>
        <strain evidence="2 3">IB-3</strain>
    </source>
</reference>
<name>A0A2R7YXY1_9ACTN</name>
<dbReference type="SUPFAM" id="SSF110296">
    <property type="entry name" value="Oligoxyloglucan reducing end-specific cellobiohydrolase"/>
    <property type="match status" value="1"/>
</dbReference>
<evidence type="ECO:0000313" key="2">
    <source>
        <dbReference type="EMBL" id="PUA81240.1"/>
    </source>
</evidence>
<dbReference type="Proteomes" id="UP000244867">
    <property type="component" value="Unassembled WGS sequence"/>
</dbReference>
<accession>A0A2R7YXY1</accession>
<evidence type="ECO:0000313" key="3">
    <source>
        <dbReference type="Proteomes" id="UP000244867"/>
    </source>
</evidence>
<keyword evidence="3" id="KW-1185">Reference proteome</keyword>
<dbReference type="CDD" id="cd15482">
    <property type="entry name" value="Sialidase_non-viral"/>
    <property type="match status" value="2"/>
</dbReference>
<comment type="caution">
    <text evidence="2">The sequence shown here is derived from an EMBL/GenBank/DDBJ whole genome shotgun (WGS) entry which is preliminary data.</text>
</comment>
<dbReference type="EMBL" id="PYXZ01000003">
    <property type="protein sequence ID" value="PUA81240.1"/>
    <property type="molecule type" value="Genomic_DNA"/>
</dbReference>
<feature type="signal peptide" evidence="1">
    <location>
        <begin position="1"/>
        <end position="22"/>
    </location>
</feature>
<dbReference type="PANTHER" id="PTHR47199:SF2">
    <property type="entry name" value="PHOTOSYSTEM II STABILITY_ASSEMBLY FACTOR HCF136, CHLOROPLASTIC"/>
    <property type="match status" value="1"/>
</dbReference>
<dbReference type="InterPro" id="IPR015943">
    <property type="entry name" value="WD40/YVTN_repeat-like_dom_sf"/>
</dbReference>
<protein>
    <submittedName>
        <fullName evidence="2">Oxidoreductase</fullName>
    </submittedName>
</protein>
<dbReference type="Gene3D" id="2.130.10.10">
    <property type="entry name" value="YVTN repeat-like/Quinoprotein amine dehydrogenase"/>
    <property type="match status" value="2"/>
</dbReference>